<feature type="compositionally biased region" description="Polar residues" evidence="1">
    <location>
        <begin position="16"/>
        <end position="25"/>
    </location>
</feature>
<feature type="region of interest" description="Disordered" evidence="1">
    <location>
        <begin position="1"/>
        <end position="48"/>
    </location>
</feature>
<organism evidence="2 3">
    <name type="scientific">Caerostris extrusa</name>
    <name type="common">Bark spider</name>
    <name type="synonym">Caerostris bankana</name>
    <dbReference type="NCBI Taxonomy" id="172846"/>
    <lineage>
        <taxon>Eukaryota</taxon>
        <taxon>Metazoa</taxon>
        <taxon>Ecdysozoa</taxon>
        <taxon>Arthropoda</taxon>
        <taxon>Chelicerata</taxon>
        <taxon>Arachnida</taxon>
        <taxon>Araneae</taxon>
        <taxon>Araneomorphae</taxon>
        <taxon>Entelegynae</taxon>
        <taxon>Araneoidea</taxon>
        <taxon>Araneidae</taxon>
        <taxon>Caerostris</taxon>
    </lineage>
</organism>
<keyword evidence="3" id="KW-1185">Reference proteome</keyword>
<reference evidence="2 3" key="1">
    <citation type="submission" date="2021-06" db="EMBL/GenBank/DDBJ databases">
        <title>Caerostris extrusa draft genome.</title>
        <authorList>
            <person name="Kono N."/>
            <person name="Arakawa K."/>
        </authorList>
    </citation>
    <scope>NUCLEOTIDE SEQUENCE [LARGE SCALE GENOMIC DNA]</scope>
</reference>
<proteinExistence type="predicted"/>
<dbReference type="AlphaFoldDB" id="A0AAV4XTG2"/>
<comment type="caution">
    <text evidence="2">The sequence shown here is derived from an EMBL/GenBank/DDBJ whole genome shotgun (WGS) entry which is preliminary data.</text>
</comment>
<dbReference type="Proteomes" id="UP001054945">
    <property type="component" value="Unassembled WGS sequence"/>
</dbReference>
<name>A0AAV4XTG2_CAEEX</name>
<protein>
    <submittedName>
        <fullName evidence="2">Uncharacterized protein</fullName>
    </submittedName>
</protein>
<accession>A0AAV4XTG2</accession>
<feature type="compositionally biased region" description="Basic and acidic residues" evidence="1">
    <location>
        <begin position="90"/>
        <end position="101"/>
    </location>
</feature>
<evidence type="ECO:0000313" key="3">
    <source>
        <dbReference type="Proteomes" id="UP001054945"/>
    </source>
</evidence>
<evidence type="ECO:0000313" key="2">
    <source>
        <dbReference type="EMBL" id="GIY97144.1"/>
    </source>
</evidence>
<dbReference type="EMBL" id="BPLR01000746">
    <property type="protein sequence ID" value="GIY97144.1"/>
    <property type="molecule type" value="Genomic_DNA"/>
</dbReference>
<evidence type="ECO:0000256" key="1">
    <source>
        <dbReference type="SAM" id="MobiDB-lite"/>
    </source>
</evidence>
<feature type="region of interest" description="Disordered" evidence="1">
    <location>
        <begin position="75"/>
        <end position="137"/>
    </location>
</feature>
<sequence>MVDPVPAASPCPPPRQYSSSSAISTRSEDSCLGRYSPSLPSSRSNWGDVALPCHPTEARHHVMKVRRLMQPLRGDLSPLHHLSSHHQHQHMRDEQPARVDFTHTAGLLHRQPHHHQLQQQQYHHPPPQQQQHHHPQQ</sequence>
<gene>
    <name evidence="2" type="ORF">CEXT_303741</name>
</gene>